<name>A0A6G4WFU3_9HYPH</name>
<dbReference type="SUPFAM" id="SSF51735">
    <property type="entry name" value="NAD(P)-binding Rossmann-fold domains"/>
    <property type="match status" value="1"/>
</dbReference>
<dbReference type="Pfam" id="PF01370">
    <property type="entry name" value="Epimerase"/>
    <property type="match status" value="1"/>
</dbReference>
<protein>
    <submittedName>
        <fullName evidence="2">NAD(P)-dependent oxidoreductase</fullName>
    </submittedName>
</protein>
<dbReference type="InterPro" id="IPR050177">
    <property type="entry name" value="Lipid_A_modif_metabolic_enz"/>
</dbReference>
<feature type="domain" description="NAD-dependent epimerase/dehydratase" evidence="1">
    <location>
        <begin position="3"/>
        <end position="173"/>
    </location>
</feature>
<dbReference type="Gene3D" id="3.40.50.720">
    <property type="entry name" value="NAD(P)-binding Rossmann-like Domain"/>
    <property type="match status" value="1"/>
</dbReference>
<evidence type="ECO:0000313" key="2">
    <source>
        <dbReference type="EMBL" id="NGO53063.1"/>
    </source>
</evidence>
<reference evidence="2 3" key="1">
    <citation type="submission" date="2020-02" db="EMBL/GenBank/DDBJ databases">
        <title>Genome sequence of strain CCNWXJ40-4.</title>
        <authorList>
            <person name="Gao J."/>
            <person name="Sun J."/>
        </authorList>
    </citation>
    <scope>NUCLEOTIDE SEQUENCE [LARGE SCALE GENOMIC DNA]</scope>
    <source>
        <strain evidence="2 3">CCNWXJ 40-4</strain>
    </source>
</reference>
<dbReference type="AlphaFoldDB" id="A0A6G4WFU3"/>
<dbReference type="InterPro" id="IPR001509">
    <property type="entry name" value="Epimerase_deHydtase"/>
</dbReference>
<accession>A0A6G4WFU3</accession>
<organism evidence="2 3">
    <name type="scientific">Allomesorhizobium camelthorni</name>
    <dbReference type="NCBI Taxonomy" id="475069"/>
    <lineage>
        <taxon>Bacteria</taxon>
        <taxon>Pseudomonadati</taxon>
        <taxon>Pseudomonadota</taxon>
        <taxon>Alphaproteobacteria</taxon>
        <taxon>Hyphomicrobiales</taxon>
        <taxon>Phyllobacteriaceae</taxon>
        <taxon>Allomesorhizobium</taxon>
    </lineage>
</organism>
<gene>
    <name evidence="2" type="ORF">G6N73_18130</name>
</gene>
<proteinExistence type="predicted"/>
<dbReference type="Proteomes" id="UP001642900">
    <property type="component" value="Unassembled WGS sequence"/>
</dbReference>
<sequence length="230" mass="24620">MRVLVTGGCGFLGGWVVRALVRRGHEVRILDARPDTARLDFVEPGLSGRVEIRAGDVTVKDEVMRAAEGCGGAVHLAGIMTVDCRRDPLRATNINLIGSLNLFEAALAAGMRQVAYASTAGVYGPDDGRHPRPMTHYGALKLAVEGSARAYVVDHGLRSGGFRPYIVYGPGEGLGISAGPSIARRSRTRPPRSCSAAGSAWCMSRTWPKPSPLPSMRNWTAPKRATWSAR</sequence>
<dbReference type="CDD" id="cd08946">
    <property type="entry name" value="SDR_e"/>
    <property type="match status" value="1"/>
</dbReference>
<dbReference type="PANTHER" id="PTHR43245">
    <property type="entry name" value="BIFUNCTIONAL POLYMYXIN RESISTANCE PROTEIN ARNA"/>
    <property type="match status" value="1"/>
</dbReference>
<dbReference type="InterPro" id="IPR036291">
    <property type="entry name" value="NAD(P)-bd_dom_sf"/>
</dbReference>
<dbReference type="EMBL" id="JAAKZF010000026">
    <property type="protein sequence ID" value="NGO53063.1"/>
    <property type="molecule type" value="Genomic_DNA"/>
</dbReference>
<evidence type="ECO:0000259" key="1">
    <source>
        <dbReference type="Pfam" id="PF01370"/>
    </source>
</evidence>
<keyword evidence="3" id="KW-1185">Reference proteome</keyword>
<dbReference type="RefSeq" id="WP_165030061.1">
    <property type="nucleotide sequence ID" value="NZ_JAAKZF010000026.1"/>
</dbReference>
<evidence type="ECO:0000313" key="3">
    <source>
        <dbReference type="Proteomes" id="UP001642900"/>
    </source>
</evidence>
<comment type="caution">
    <text evidence="2">The sequence shown here is derived from an EMBL/GenBank/DDBJ whole genome shotgun (WGS) entry which is preliminary data.</text>
</comment>